<dbReference type="PROSITE" id="PS50011">
    <property type="entry name" value="PROTEIN_KINASE_DOM"/>
    <property type="match status" value="1"/>
</dbReference>
<keyword evidence="1" id="KW-0723">Serine/threonine-protein kinase</keyword>
<dbReference type="PANTHER" id="PTHR47989:SF8">
    <property type="entry name" value="INACTIVE PROTEIN KINASE SELMODRAFT_444075-LIKE"/>
    <property type="match status" value="1"/>
</dbReference>
<evidence type="ECO:0000256" key="1">
    <source>
        <dbReference type="ARBA" id="ARBA00022527"/>
    </source>
</evidence>
<dbReference type="Gene3D" id="1.10.510.10">
    <property type="entry name" value="Transferase(Phosphotransferase) domain 1"/>
    <property type="match status" value="1"/>
</dbReference>
<dbReference type="GO" id="GO:0005524">
    <property type="term" value="F:ATP binding"/>
    <property type="evidence" value="ECO:0007669"/>
    <property type="project" value="UniProtKB-KW"/>
</dbReference>
<dbReference type="AlphaFoldDB" id="A0AAJ6XY19"/>
<evidence type="ECO:0000259" key="4">
    <source>
        <dbReference type="PROSITE" id="PS50011"/>
    </source>
</evidence>
<dbReference type="InterPro" id="IPR011009">
    <property type="entry name" value="Kinase-like_dom_sf"/>
</dbReference>
<reference evidence="6" key="1">
    <citation type="submission" date="2025-08" db="UniProtKB">
        <authorList>
            <consortium name="RefSeq"/>
        </authorList>
    </citation>
    <scope>IDENTIFICATION</scope>
</reference>
<keyword evidence="1" id="KW-0808">Transferase</keyword>
<keyword evidence="5" id="KW-1185">Reference proteome</keyword>
<dbReference type="KEGG" id="peu:105132980"/>
<name>A0AAJ6XY19_POPEU</name>
<protein>
    <submittedName>
        <fullName evidence="6">Probable receptor-like protein kinase At5g56460</fullName>
    </submittedName>
</protein>
<dbReference type="Proteomes" id="UP000694918">
    <property type="component" value="Unplaced"/>
</dbReference>
<dbReference type="FunFam" id="3.30.200.20:FF:000604">
    <property type="entry name" value="Proline-rich receptor-like protein kinase PERK8"/>
    <property type="match status" value="1"/>
</dbReference>
<evidence type="ECO:0000313" key="6">
    <source>
        <dbReference type="RefSeq" id="XP_011035034.1"/>
    </source>
</evidence>
<evidence type="ECO:0000256" key="2">
    <source>
        <dbReference type="ARBA" id="ARBA00022741"/>
    </source>
</evidence>
<dbReference type="Gene3D" id="3.40.50.620">
    <property type="entry name" value="HUPs"/>
    <property type="match status" value="1"/>
</dbReference>
<dbReference type="GO" id="GO:0004674">
    <property type="term" value="F:protein serine/threonine kinase activity"/>
    <property type="evidence" value="ECO:0007669"/>
    <property type="project" value="UniProtKB-KW"/>
</dbReference>
<keyword evidence="3" id="KW-0067">ATP-binding</keyword>
<accession>A0AAJ6XY19</accession>
<proteinExistence type="predicted"/>
<dbReference type="InterPro" id="IPR001245">
    <property type="entry name" value="Ser-Thr/Tyr_kinase_cat_dom"/>
</dbReference>
<keyword evidence="1" id="KW-0418">Kinase</keyword>
<dbReference type="Gene3D" id="3.30.200.20">
    <property type="entry name" value="Phosphorylase Kinase, domain 1"/>
    <property type="match status" value="1"/>
</dbReference>
<dbReference type="GeneID" id="105132980"/>
<dbReference type="PANTHER" id="PTHR47989">
    <property type="entry name" value="OS01G0750732 PROTEIN"/>
    <property type="match status" value="1"/>
</dbReference>
<sequence length="622" mass="70738">MEGAQRVLVIQDASREISSSAIKWALHGLSLKPGDMLTLLGVLHLVNTPLGYKSRIDSSMFGANQNIVDREVTGKINEYENHGELKELSKLYEEQKVELKIEVATGPSPKAVALKIAQDLKATWIILDRKMKKDRKYFLRELSCGISRMKRNNGIEQLRGPKDSTEANQNERVRNICLTYDEMIPGSLEEQELFSIELFPSSKFVEVIQPSQVEALTRSSGRDEVVAEEWQPEVIFQNSICNLCKIRRPHSGWIRDFTFEELQAATDGFSAQNTIYEGGIGTACRGKLRNNLKIVVKQHKSSSHQGEMNFKSAVHLLKKARHDNVLMLLGSCTEPSVRLLVYEYACNGSVNQHISKHCPLPLTWTERMKVAMGAARGLDYLHKNNIIHGNMRTSNIALNHDFEPMLGDFGLSTENPSDDIDFETGYAAPEYQENRKLSTRTDVYAFGIVLLELTTGRNAADKKPGEKSLVKWARPFLKDKRLLEIIDPRISNSLDYEQLYWIGRVTQKCLCDNPKKRLTLDKVASALECITERKSCQLIQDLAAAKSYFYSTFEFNGFRRYEKSYRRESFSVEIDDESQASRSFSYNSASFSRSSTSSVKTDKMWREKSGNRISLHYAEMLD</sequence>
<gene>
    <name evidence="6" type="primary">LOC105132980</name>
</gene>
<evidence type="ECO:0000313" key="5">
    <source>
        <dbReference type="Proteomes" id="UP000694918"/>
    </source>
</evidence>
<organism evidence="5 6">
    <name type="scientific">Populus euphratica</name>
    <name type="common">Euphrates poplar</name>
    <dbReference type="NCBI Taxonomy" id="75702"/>
    <lineage>
        <taxon>Eukaryota</taxon>
        <taxon>Viridiplantae</taxon>
        <taxon>Streptophyta</taxon>
        <taxon>Embryophyta</taxon>
        <taxon>Tracheophyta</taxon>
        <taxon>Spermatophyta</taxon>
        <taxon>Magnoliopsida</taxon>
        <taxon>eudicotyledons</taxon>
        <taxon>Gunneridae</taxon>
        <taxon>Pentapetalae</taxon>
        <taxon>rosids</taxon>
        <taxon>fabids</taxon>
        <taxon>Malpighiales</taxon>
        <taxon>Salicaceae</taxon>
        <taxon>Saliceae</taxon>
        <taxon>Populus</taxon>
    </lineage>
</organism>
<dbReference type="Pfam" id="PF07714">
    <property type="entry name" value="PK_Tyr_Ser-Thr"/>
    <property type="match status" value="1"/>
</dbReference>
<evidence type="ECO:0000256" key="3">
    <source>
        <dbReference type="ARBA" id="ARBA00022840"/>
    </source>
</evidence>
<keyword evidence="2" id="KW-0547">Nucleotide-binding</keyword>
<dbReference type="InterPro" id="IPR014729">
    <property type="entry name" value="Rossmann-like_a/b/a_fold"/>
</dbReference>
<dbReference type="SUPFAM" id="SSF56112">
    <property type="entry name" value="Protein kinase-like (PK-like)"/>
    <property type="match status" value="1"/>
</dbReference>
<dbReference type="RefSeq" id="XP_011035034.1">
    <property type="nucleotide sequence ID" value="XM_011036732.1"/>
</dbReference>
<dbReference type="InterPro" id="IPR000719">
    <property type="entry name" value="Prot_kinase_dom"/>
</dbReference>
<feature type="domain" description="Protein kinase" evidence="4">
    <location>
        <begin position="269"/>
        <end position="530"/>
    </location>
</feature>